<dbReference type="InterPro" id="IPR001173">
    <property type="entry name" value="Glyco_trans_2-like"/>
</dbReference>
<organism evidence="3 4">
    <name type="scientific">Mucilaginibacter ginsenosidivorax</name>
    <dbReference type="NCBI Taxonomy" id="862126"/>
    <lineage>
        <taxon>Bacteria</taxon>
        <taxon>Pseudomonadati</taxon>
        <taxon>Bacteroidota</taxon>
        <taxon>Sphingobacteriia</taxon>
        <taxon>Sphingobacteriales</taxon>
        <taxon>Sphingobacteriaceae</taxon>
        <taxon>Mucilaginibacter</taxon>
    </lineage>
</organism>
<dbReference type="RefSeq" id="WP_147060265.1">
    <property type="nucleotide sequence ID" value="NZ_CP042437.1"/>
</dbReference>
<dbReference type="AlphaFoldDB" id="A0A5B8WAY1"/>
<sequence>MNPISVVIITKNEAGTLVKSIPLLKQISDDIIVIDNNSTDQTVTIANAYGCKVFQKAWIGYGANKNKGIQLARYNWILSVDGDEIPDQALIDSIKGMARDNDKTVYDIAFKTYFGKKLIRFGNWGRDHHIRLFNRQHVKWNETPVHETLQLPQNVIIKKLEGNLHHYSVKNRAEYEKKTIHYAQLSAIKYLKAGKKASVVKLYLAPVFHFVKTYLFLLGFLDGKEGFIISRTVFKNTWLKYYYLSKATQSLRDKPIYQHDVPAVAYKLNPHARVE</sequence>
<dbReference type="Pfam" id="PF00535">
    <property type="entry name" value="Glycos_transf_2"/>
    <property type="match status" value="1"/>
</dbReference>
<keyword evidence="3" id="KW-0808">Transferase</keyword>
<proteinExistence type="inferred from homology"/>
<dbReference type="SUPFAM" id="SSF53448">
    <property type="entry name" value="Nucleotide-diphospho-sugar transferases"/>
    <property type="match status" value="1"/>
</dbReference>
<comment type="similarity">
    <text evidence="1">Belongs to the glycosyltransferase 2 family. WaaE/KdtX subfamily.</text>
</comment>
<name>A0A5B8WAY1_9SPHI</name>
<keyword evidence="4" id="KW-1185">Reference proteome</keyword>
<dbReference type="InterPro" id="IPR029044">
    <property type="entry name" value="Nucleotide-diphossugar_trans"/>
</dbReference>
<dbReference type="PANTHER" id="PTHR43630">
    <property type="entry name" value="POLY-BETA-1,6-N-ACETYL-D-GLUCOSAMINE SYNTHASE"/>
    <property type="match status" value="1"/>
</dbReference>
<dbReference type="OrthoDB" id="9815923at2"/>
<protein>
    <submittedName>
        <fullName evidence="3">Glycosyltransferase family 2 protein</fullName>
    </submittedName>
</protein>
<feature type="domain" description="Glycosyltransferase 2-like" evidence="2">
    <location>
        <begin position="5"/>
        <end position="135"/>
    </location>
</feature>
<evidence type="ECO:0000256" key="1">
    <source>
        <dbReference type="ARBA" id="ARBA00038494"/>
    </source>
</evidence>
<evidence type="ECO:0000313" key="4">
    <source>
        <dbReference type="Proteomes" id="UP000321362"/>
    </source>
</evidence>
<dbReference type="CDD" id="cd02511">
    <property type="entry name" value="Beta4Glucosyltransferase"/>
    <property type="match status" value="1"/>
</dbReference>
<gene>
    <name evidence="3" type="ORF">FSB76_30460</name>
</gene>
<dbReference type="PANTHER" id="PTHR43630:SF2">
    <property type="entry name" value="GLYCOSYLTRANSFERASE"/>
    <property type="match status" value="1"/>
</dbReference>
<dbReference type="Gene3D" id="3.90.550.10">
    <property type="entry name" value="Spore Coat Polysaccharide Biosynthesis Protein SpsA, Chain A"/>
    <property type="match status" value="1"/>
</dbReference>
<dbReference type="KEGG" id="mgk:FSB76_30460"/>
<dbReference type="EMBL" id="CP042437">
    <property type="protein sequence ID" value="QEC80066.1"/>
    <property type="molecule type" value="Genomic_DNA"/>
</dbReference>
<reference evidence="3 4" key="1">
    <citation type="journal article" date="2013" name="J. Microbiol.">
        <title>Mucilaginibacter ginsenosidivorax sp. nov., with ginsenoside converting activity isolated from sediment.</title>
        <authorList>
            <person name="Kim J.K."/>
            <person name="Choi T.E."/>
            <person name="Liu Q.M."/>
            <person name="Park H.Y."/>
            <person name="Yi T.H."/>
            <person name="Yoon M.H."/>
            <person name="Kim S.C."/>
            <person name="Im W.T."/>
        </authorList>
    </citation>
    <scope>NUCLEOTIDE SEQUENCE [LARGE SCALE GENOMIC DNA]</scope>
    <source>
        <strain evidence="3 4">KHI28</strain>
    </source>
</reference>
<evidence type="ECO:0000313" key="3">
    <source>
        <dbReference type="EMBL" id="QEC80066.1"/>
    </source>
</evidence>
<evidence type="ECO:0000259" key="2">
    <source>
        <dbReference type="Pfam" id="PF00535"/>
    </source>
</evidence>
<dbReference type="GO" id="GO:0016740">
    <property type="term" value="F:transferase activity"/>
    <property type="evidence" value="ECO:0007669"/>
    <property type="project" value="UniProtKB-KW"/>
</dbReference>
<dbReference type="Proteomes" id="UP000321362">
    <property type="component" value="Chromosome"/>
</dbReference>
<accession>A0A5B8WAY1</accession>